<accession>A0ABV4I5Q8</accession>
<proteinExistence type="predicted"/>
<feature type="region of interest" description="Disordered" evidence="1">
    <location>
        <begin position="65"/>
        <end position="111"/>
    </location>
</feature>
<keyword evidence="2" id="KW-0472">Membrane</keyword>
<dbReference type="EMBL" id="JBGGTQ010000009">
    <property type="protein sequence ID" value="MEZ0494027.1"/>
    <property type="molecule type" value="Genomic_DNA"/>
</dbReference>
<organism evidence="3 4">
    <name type="scientific">Kineococcus mangrovi</name>
    <dbReference type="NCBI Taxonomy" id="1660183"/>
    <lineage>
        <taxon>Bacteria</taxon>
        <taxon>Bacillati</taxon>
        <taxon>Actinomycetota</taxon>
        <taxon>Actinomycetes</taxon>
        <taxon>Kineosporiales</taxon>
        <taxon>Kineosporiaceae</taxon>
        <taxon>Kineococcus</taxon>
    </lineage>
</organism>
<gene>
    <name evidence="3" type="ORF">AB2L28_17460</name>
</gene>
<dbReference type="RefSeq" id="WP_370720264.1">
    <property type="nucleotide sequence ID" value="NZ_JBGGTQ010000009.1"/>
</dbReference>
<evidence type="ECO:0000313" key="4">
    <source>
        <dbReference type="Proteomes" id="UP001566476"/>
    </source>
</evidence>
<name>A0ABV4I5Q8_9ACTN</name>
<sequence>MDEQLSTWEERLRRELDVAVREVRAPGDLVAAVRAGGRRRLRRRRALLAVPAVVAVAGGAVWAAASDPAARPVPPAASGPAGPQAPAPVAPAPAVPSPPEDPQVGEPADEAAAADRFLEQYRFADAQRLASVWNVDTWEAKVEGGRRLLAGESIPELP</sequence>
<keyword evidence="2" id="KW-1133">Transmembrane helix</keyword>
<dbReference type="Proteomes" id="UP001566476">
    <property type="component" value="Unassembled WGS sequence"/>
</dbReference>
<evidence type="ECO:0000256" key="2">
    <source>
        <dbReference type="SAM" id="Phobius"/>
    </source>
</evidence>
<protein>
    <submittedName>
        <fullName evidence="3">Uncharacterized protein</fullName>
    </submittedName>
</protein>
<evidence type="ECO:0000256" key="1">
    <source>
        <dbReference type="SAM" id="MobiDB-lite"/>
    </source>
</evidence>
<comment type="caution">
    <text evidence="3">The sequence shown here is derived from an EMBL/GenBank/DDBJ whole genome shotgun (WGS) entry which is preliminary data.</text>
</comment>
<feature type="transmembrane region" description="Helical" evidence="2">
    <location>
        <begin position="46"/>
        <end position="65"/>
    </location>
</feature>
<reference evidence="3 4" key="1">
    <citation type="submission" date="2024-07" db="EMBL/GenBank/DDBJ databases">
        <authorList>
            <person name="Thanompreechachai J."/>
            <person name="Duangmal K."/>
        </authorList>
    </citation>
    <scope>NUCLEOTIDE SEQUENCE [LARGE SCALE GENOMIC DNA]</scope>
    <source>
        <strain evidence="3 4">TBRC 1896</strain>
    </source>
</reference>
<keyword evidence="4" id="KW-1185">Reference proteome</keyword>
<keyword evidence="2" id="KW-0812">Transmembrane</keyword>
<feature type="compositionally biased region" description="Pro residues" evidence="1">
    <location>
        <begin position="71"/>
        <end position="101"/>
    </location>
</feature>
<evidence type="ECO:0000313" key="3">
    <source>
        <dbReference type="EMBL" id="MEZ0494027.1"/>
    </source>
</evidence>